<sequence length="128" mass="14109">ELEQRLSEQVIGCAIEVSRELGHGFLERAYEAALAVELKRAGIAFQRQQSLLVRYRGETVGDYVCDFAVGGKLIVEVKALRALTSEHEAQVLNYLKASGMHVGLLLNFGSPRLGIRRVVLGHDDAHPI</sequence>
<reference evidence="1" key="2">
    <citation type="journal article" date="2014" name="ISME J.">
        <title>Microbial stratification in low pH oxic and suboxic macroscopic growths along an acid mine drainage.</title>
        <authorList>
            <person name="Mendez-Garcia C."/>
            <person name="Mesa V."/>
            <person name="Sprenger R.R."/>
            <person name="Richter M."/>
            <person name="Diez M.S."/>
            <person name="Solano J."/>
            <person name="Bargiela R."/>
            <person name="Golyshina O.V."/>
            <person name="Manteca A."/>
            <person name="Ramos J.L."/>
            <person name="Gallego J.R."/>
            <person name="Llorente I."/>
            <person name="Martins Dos Santos V.A."/>
            <person name="Jensen O.N."/>
            <person name="Pelaez A.I."/>
            <person name="Sanchez J."/>
            <person name="Ferrer M."/>
        </authorList>
    </citation>
    <scope>NUCLEOTIDE SEQUENCE</scope>
</reference>
<organism evidence="1">
    <name type="scientific">mine drainage metagenome</name>
    <dbReference type="NCBI Taxonomy" id="410659"/>
    <lineage>
        <taxon>unclassified sequences</taxon>
        <taxon>metagenomes</taxon>
        <taxon>ecological metagenomes</taxon>
    </lineage>
</organism>
<comment type="caution">
    <text evidence="1">The sequence shown here is derived from an EMBL/GenBank/DDBJ whole genome shotgun (WGS) entry which is preliminary data.</text>
</comment>
<dbReference type="Pfam" id="PF13366">
    <property type="entry name" value="PDDEXK_3"/>
    <property type="match status" value="1"/>
</dbReference>
<evidence type="ECO:0008006" key="2">
    <source>
        <dbReference type="Google" id="ProtNLM"/>
    </source>
</evidence>
<dbReference type="AlphaFoldDB" id="T0ZKN3"/>
<accession>T0ZKN3</accession>
<feature type="non-terminal residue" evidence="1">
    <location>
        <position position="1"/>
    </location>
</feature>
<protein>
    <recommendedName>
        <fullName evidence="2">GxxExxY protein</fullName>
    </recommendedName>
</protein>
<gene>
    <name evidence="1" type="ORF">B2A_14133</name>
</gene>
<dbReference type="EMBL" id="AUZZ01010253">
    <property type="protein sequence ID" value="EQD30395.1"/>
    <property type="molecule type" value="Genomic_DNA"/>
</dbReference>
<reference evidence="1" key="1">
    <citation type="submission" date="2013-08" db="EMBL/GenBank/DDBJ databases">
        <authorList>
            <person name="Mendez C."/>
            <person name="Richter M."/>
            <person name="Ferrer M."/>
            <person name="Sanchez J."/>
        </authorList>
    </citation>
    <scope>NUCLEOTIDE SEQUENCE</scope>
</reference>
<proteinExistence type="predicted"/>
<dbReference type="InterPro" id="IPR026350">
    <property type="entry name" value="GxxExxY"/>
</dbReference>
<dbReference type="NCBIfam" id="TIGR04256">
    <property type="entry name" value="GxxExxY"/>
    <property type="match status" value="1"/>
</dbReference>
<name>T0ZKN3_9ZZZZ</name>
<evidence type="ECO:0000313" key="1">
    <source>
        <dbReference type="EMBL" id="EQD30395.1"/>
    </source>
</evidence>